<accession>A0ABY7EAR8</accession>
<feature type="compositionally biased region" description="Low complexity" evidence="1">
    <location>
        <begin position="257"/>
        <end position="278"/>
    </location>
</feature>
<keyword evidence="2" id="KW-1133">Transmembrane helix</keyword>
<feature type="compositionally biased region" description="Polar residues" evidence="1">
    <location>
        <begin position="96"/>
        <end position="105"/>
    </location>
</feature>
<keyword evidence="2" id="KW-0812">Transmembrane</keyword>
<dbReference type="EMBL" id="CP111016">
    <property type="protein sequence ID" value="WAR04256.1"/>
    <property type="molecule type" value="Genomic_DNA"/>
</dbReference>
<keyword evidence="2" id="KW-0472">Membrane</keyword>
<proteinExistence type="predicted"/>
<protein>
    <submittedName>
        <fullName evidence="3">Uncharacterized protein</fullName>
    </submittedName>
</protein>
<feature type="region of interest" description="Disordered" evidence="1">
    <location>
        <begin position="54"/>
        <end position="73"/>
    </location>
</feature>
<evidence type="ECO:0000313" key="3">
    <source>
        <dbReference type="EMBL" id="WAR04256.1"/>
    </source>
</evidence>
<organism evidence="3 4">
    <name type="scientific">Mya arenaria</name>
    <name type="common">Soft-shell clam</name>
    <dbReference type="NCBI Taxonomy" id="6604"/>
    <lineage>
        <taxon>Eukaryota</taxon>
        <taxon>Metazoa</taxon>
        <taxon>Spiralia</taxon>
        <taxon>Lophotrochozoa</taxon>
        <taxon>Mollusca</taxon>
        <taxon>Bivalvia</taxon>
        <taxon>Autobranchia</taxon>
        <taxon>Heteroconchia</taxon>
        <taxon>Euheterodonta</taxon>
        <taxon>Imparidentia</taxon>
        <taxon>Neoheterodontei</taxon>
        <taxon>Myida</taxon>
        <taxon>Myoidea</taxon>
        <taxon>Myidae</taxon>
        <taxon>Mya</taxon>
    </lineage>
</organism>
<dbReference type="Proteomes" id="UP001164746">
    <property type="component" value="Chromosome 5"/>
</dbReference>
<reference evidence="3" key="1">
    <citation type="submission" date="2022-11" db="EMBL/GenBank/DDBJ databases">
        <title>Centuries of genome instability and evolution in soft-shell clam transmissible cancer (bioRxiv).</title>
        <authorList>
            <person name="Hart S.F.M."/>
            <person name="Yonemitsu M.A."/>
            <person name="Giersch R.M."/>
            <person name="Beal B.F."/>
            <person name="Arriagada G."/>
            <person name="Davis B.W."/>
            <person name="Ostrander E.A."/>
            <person name="Goff S.P."/>
            <person name="Metzger M.J."/>
        </authorList>
    </citation>
    <scope>NUCLEOTIDE SEQUENCE</scope>
    <source>
        <strain evidence="3">MELC-2E11</strain>
        <tissue evidence="3">Siphon/mantle</tissue>
    </source>
</reference>
<feature type="compositionally biased region" description="Basic and acidic residues" evidence="1">
    <location>
        <begin position="59"/>
        <end position="69"/>
    </location>
</feature>
<feature type="transmembrane region" description="Helical" evidence="2">
    <location>
        <begin position="24"/>
        <end position="48"/>
    </location>
</feature>
<gene>
    <name evidence="3" type="ORF">MAR_019625</name>
</gene>
<evidence type="ECO:0000313" key="4">
    <source>
        <dbReference type="Proteomes" id="UP001164746"/>
    </source>
</evidence>
<keyword evidence="4" id="KW-1185">Reference proteome</keyword>
<name>A0ABY7EAR8_MYAAR</name>
<evidence type="ECO:0000256" key="2">
    <source>
        <dbReference type="SAM" id="Phobius"/>
    </source>
</evidence>
<feature type="region of interest" description="Disordered" evidence="1">
    <location>
        <begin position="244"/>
        <end position="335"/>
    </location>
</feature>
<evidence type="ECO:0000256" key="1">
    <source>
        <dbReference type="SAM" id="MobiDB-lite"/>
    </source>
</evidence>
<sequence>MDNTTIASPVPNSVTLPTDGPTNVWMYAVIAAATLFVIFLAVACYSLSEFFTKGPRPRRKDEEGDKAEGADNIDGMTAECNHLDMNGSRNVADVDSSVNTRSSVESDIEPSEQDHLIEENEKFIAPIAKKGTFAKEEEDVFHEYRGREPLQGRSTLPHRSRPPPIILLKSKSLEHEEAYESDDSIGNAESLRSQFSARSKMSRLSKLSVTSGPTIQIDPEEAVCKDALSPGRPVNIGFISYSSVDTEDSNAPESSASCDSDLSPRSLPSDTLSDLSPSNRKGTNGYGSDKVVKNVALDSLRMKSQMKQGGKRSDEDSGRDSLPNSLNNAQGKPEKTLIPRLDVHKVGKTSTNGRTAEGCNDTLLCHSPSIGNGGVPPHTPWSRPGTDCEYTCLYQEDPDHPYDMRVLRPAIEMQADWGYQSQTHNNRLKPEASMYNLIA</sequence>
<feature type="region of interest" description="Disordered" evidence="1">
    <location>
        <begin position="87"/>
        <end position="113"/>
    </location>
</feature>